<evidence type="ECO:0000256" key="4">
    <source>
        <dbReference type="ARBA" id="ARBA00022692"/>
    </source>
</evidence>
<dbReference type="FunFam" id="3.30.450.50:FF:000009">
    <property type="entry name" value="Vesicle-associated membrane protein 724"/>
    <property type="match status" value="1"/>
</dbReference>
<evidence type="ECO:0000256" key="7">
    <source>
        <dbReference type="ARBA" id="ARBA00023136"/>
    </source>
</evidence>
<dbReference type="InterPro" id="IPR042277">
    <property type="entry name" value="IST1-like"/>
</dbReference>
<comment type="similarity">
    <text evidence="2">Belongs to the synaptobrevin family.</text>
</comment>
<keyword evidence="5" id="KW-0653">Protein transport</keyword>
<evidence type="ECO:0000256" key="5">
    <source>
        <dbReference type="ARBA" id="ARBA00022927"/>
    </source>
</evidence>
<dbReference type="GO" id="GO:0012505">
    <property type="term" value="C:endomembrane system"/>
    <property type="evidence" value="ECO:0007669"/>
    <property type="project" value="UniProtKB-SubCell"/>
</dbReference>
<dbReference type="Pfam" id="PF13774">
    <property type="entry name" value="Longin"/>
    <property type="match status" value="1"/>
</dbReference>
<dbReference type="Proteomes" id="UP000327013">
    <property type="component" value="Chromosome 6"/>
</dbReference>
<dbReference type="CDD" id="cd14824">
    <property type="entry name" value="Longin"/>
    <property type="match status" value="1"/>
</dbReference>
<dbReference type="OrthoDB" id="29853at2759"/>
<dbReference type="PROSITE" id="PS51383">
    <property type="entry name" value="YJEF_C_3"/>
    <property type="match status" value="1"/>
</dbReference>
<evidence type="ECO:0000256" key="6">
    <source>
        <dbReference type="ARBA" id="ARBA00022989"/>
    </source>
</evidence>
<dbReference type="PROSITE" id="PS50892">
    <property type="entry name" value="V_SNARE"/>
    <property type="match status" value="1"/>
</dbReference>
<dbReference type="Gene3D" id="3.30.450.50">
    <property type="entry name" value="Longin domain"/>
    <property type="match status" value="1"/>
</dbReference>
<dbReference type="InterPro" id="IPR029056">
    <property type="entry name" value="Ribokinase-like"/>
</dbReference>
<reference evidence="15 16" key="1">
    <citation type="submission" date="2019-06" db="EMBL/GenBank/DDBJ databases">
        <title>A chromosomal-level reference genome of Carpinus fangiana (Coryloideae, Betulaceae).</title>
        <authorList>
            <person name="Yang X."/>
            <person name="Wang Z."/>
            <person name="Zhang L."/>
            <person name="Hao G."/>
            <person name="Liu J."/>
            <person name="Yang Y."/>
        </authorList>
    </citation>
    <scope>NUCLEOTIDE SEQUENCE [LARGE SCALE GENOMIC DNA]</scope>
    <source>
        <strain evidence="15">Cfa_2016G</strain>
        <tissue evidence="15">Leaf</tissue>
    </source>
</reference>
<dbReference type="SUPFAM" id="SSF58038">
    <property type="entry name" value="SNARE fusion complex"/>
    <property type="match status" value="1"/>
</dbReference>
<dbReference type="FunFam" id="1.20.1260.60:FF:000002">
    <property type="entry name" value="Vacuolar protein sorting-associated protein IST1"/>
    <property type="match status" value="1"/>
</dbReference>
<dbReference type="PANTHER" id="PTHR21136:SF72">
    <property type="entry name" value="VESICLE-ASSOCIATED MEMBRANE PROTEIN 724"/>
    <property type="match status" value="1"/>
</dbReference>
<feature type="domain" description="YjeF C-terminal" evidence="14">
    <location>
        <begin position="303"/>
        <end position="405"/>
    </location>
</feature>
<dbReference type="Gene3D" id="1.20.5.110">
    <property type="match status" value="1"/>
</dbReference>
<keyword evidence="16" id="KW-1185">Reference proteome</keyword>
<gene>
    <name evidence="15" type="ORF">FH972_015379</name>
</gene>
<evidence type="ECO:0000259" key="14">
    <source>
        <dbReference type="PROSITE" id="PS51383"/>
    </source>
</evidence>
<protein>
    <recommendedName>
        <fullName evidence="17">V-SNARE coiled-coil homology domain-containing protein</fullName>
    </recommendedName>
</protein>
<feature type="domain" description="V-SNARE coiled-coil homology" evidence="13">
    <location>
        <begin position="532"/>
        <end position="592"/>
    </location>
</feature>
<dbReference type="InterPro" id="IPR005061">
    <property type="entry name" value="Ist1"/>
</dbReference>
<keyword evidence="6 11" id="KW-1133">Transmembrane helix</keyword>
<sequence>MEKILDALLGRTFKASKFLHVVSLAMTQIALRKDQHQAQFSQELSAVVVLLKHGYHKRALLRVERIINKLSMLDALNMIEGYLNLLIERVDLIEKEMKGVCPDVLKESIATLFYAAYEILDFPELQRICCILIARFGREFASRAIELRVNCGVNPMMIIQLSTSQPILECRMKVLNDIAADNNITLQLENAVSILTEENLDVNEKQNEPGDGWGIVREKIKNGDLFTRKSRDVAHAPEVAFEPATCAHLRNIRKRPISAGTRQVGVQRQQFLIRTLGGYTHQTHQKRMQRTKAMRGNSLEADAEHILRSITPTLDPTKNQGQAGKISIIGGCREYTGAPYFAAIAALKIFCGWFLASLNLSRDEDKLSTLGKVLAEVDKWMERFDCLVVCPGLGSDPFLLAMSQESFIYSFVARGTVVLAEYTEFTGNFPAIAAQCLQRLPSSNKKFIYTCDGHTFNFLVEDGYAYCVVAKESLGKQISVAFLERVKADFKKRYGGGKADTAMAKSLNKEFGPIMKEHMKYIVDHAAEEIDKLAKLKAQVSEVKSIMLDNVDQTLKRGEHITSIADKAEDLRDQAQRYKAMGTQIKRKMWYQNMKIKLVVLGILLLLVLIIWLSICHGFDCTN</sequence>
<dbReference type="Gene3D" id="1.20.1260.60">
    <property type="entry name" value="Vacuolar protein sorting-associated protein Ist1"/>
    <property type="match status" value="1"/>
</dbReference>
<dbReference type="GO" id="GO:0016836">
    <property type="term" value="F:hydro-lyase activity"/>
    <property type="evidence" value="ECO:0007669"/>
    <property type="project" value="InterPro"/>
</dbReference>
<dbReference type="GO" id="GO:0015031">
    <property type="term" value="P:protein transport"/>
    <property type="evidence" value="ECO:0007669"/>
    <property type="project" value="UniProtKB-KW"/>
</dbReference>
<keyword evidence="10" id="KW-0175">Coiled coil</keyword>
<accession>A0A5N6RCW2</accession>
<evidence type="ECO:0000313" key="15">
    <source>
        <dbReference type="EMBL" id="KAE8076752.1"/>
    </source>
</evidence>
<dbReference type="InterPro" id="IPR010908">
    <property type="entry name" value="Longin_dom"/>
</dbReference>
<evidence type="ECO:0008006" key="17">
    <source>
        <dbReference type="Google" id="ProtNLM"/>
    </source>
</evidence>
<feature type="transmembrane region" description="Helical" evidence="11">
    <location>
        <begin position="596"/>
        <end position="615"/>
    </location>
</feature>
<evidence type="ECO:0000256" key="3">
    <source>
        <dbReference type="ARBA" id="ARBA00022448"/>
    </source>
</evidence>
<dbReference type="Pfam" id="PF03398">
    <property type="entry name" value="Ist1"/>
    <property type="match status" value="1"/>
</dbReference>
<feature type="domain" description="Longin" evidence="12">
    <location>
        <begin position="411"/>
        <end position="515"/>
    </location>
</feature>
<dbReference type="GO" id="GO:0016020">
    <property type="term" value="C:membrane"/>
    <property type="evidence" value="ECO:0007669"/>
    <property type="project" value="InterPro"/>
</dbReference>
<comment type="similarity">
    <text evidence="1">Belongs to the IST1 family.</text>
</comment>
<dbReference type="PROSITE" id="PS50859">
    <property type="entry name" value="LONGIN"/>
    <property type="match status" value="1"/>
</dbReference>
<dbReference type="InterPro" id="IPR000631">
    <property type="entry name" value="CARKD"/>
</dbReference>
<keyword evidence="4 11" id="KW-0812">Transmembrane</keyword>
<evidence type="ECO:0000256" key="8">
    <source>
        <dbReference type="ARBA" id="ARBA00037493"/>
    </source>
</evidence>
<dbReference type="CDD" id="cd15843">
    <property type="entry name" value="R-SNARE"/>
    <property type="match status" value="1"/>
</dbReference>
<dbReference type="EMBL" id="CM017326">
    <property type="protein sequence ID" value="KAE8076752.1"/>
    <property type="molecule type" value="Genomic_DNA"/>
</dbReference>
<dbReference type="SUPFAM" id="SSF64356">
    <property type="entry name" value="SNARE-like"/>
    <property type="match status" value="1"/>
</dbReference>
<dbReference type="AlphaFoldDB" id="A0A5N6RCW2"/>
<comment type="function">
    <text evidence="8">Involved in the targeting and/or fusion of transport vesicles to their target membrane.</text>
</comment>
<evidence type="ECO:0000256" key="9">
    <source>
        <dbReference type="ARBA" id="ARBA00046280"/>
    </source>
</evidence>
<dbReference type="InterPro" id="IPR001388">
    <property type="entry name" value="Synaptobrevin-like"/>
</dbReference>
<evidence type="ECO:0000259" key="12">
    <source>
        <dbReference type="PROSITE" id="PS50859"/>
    </source>
</evidence>
<keyword evidence="3" id="KW-0813">Transport</keyword>
<dbReference type="InterPro" id="IPR042855">
    <property type="entry name" value="V_SNARE_CC"/>
</dbReference>
<dbReference type="Pfam" id="PF00957">
    <property type="entry name" value="Synaptobrevin"/>
    <property type="match status" value="1"/>
</dbReference>
<dbReference type="InterPro" id="IPR051097">
    <property type="entry name" value="Synaptobrevin-like_transport"/>
</dbReference>
<proteinExistence type="inferred from homology"/>
<dbReference type="SMART" id="SM01270">
    <property type="entry name" value="Longin"/>
    <property type="match status" value="1"/>
</dbReference>
<feature type="transmembrane region" description="Helical" evidence="11">
    <location>
        <begin position="340"/>
        <end position="360"/>
    </location>
</feature>
<evidence type="ECO:0000313" key="16">
    <source>
        <dbReference type="Proteomes" id="UP000327013"/>
    </source>
</evidence>
<organism evidence="15 16">
    <name type="scientific">Carpinus fangiana</name>
    <dbReference type="NCBI Taxonomy" id="176857"/>
    <lineage>
        <taxon>Eukaryota</taxon>
        <taxon>Viridiplantae</taxon>
        <taxon>Streptophyta</taxon>
        <taxon>Embryophyta</taxon>
        <taxon>Tracheophyta</taxon>
        <taxon>Spermatophyta</taxon>
        <taxon>Magnoliopsida</taxon>
        <taxon>eudicotyledons</taxon>
        <taxon>Gunneridae</taxon>
        <taxon>Pentapetalae</taxon>
        <taxon>rosids</taxon>
        <taxon>fabids</taxon>
        <taxon>Fagales</taxon>
        <taxon>Betulaceae</taxon>
        <taxon>Carpinus</taxon>
    </lineage>
</organism>
<dbReference type="SUPFAM" id="SSF53613">
    <property type="entry name" value="Ribokinase-like"/>
    <property type="match status" value="1"/>
</dbReference>
<evidence type="ECO:0000256" key="2">
    <source>
        <dbReference type="ARBA" id="ARBA00008025"/>
    </source>
</evidence>
<dbReference type="GO" id="GO:0005737">
    <property type="term" value="C:cytoplasm"/>
    <property type="evidence" value="ECO:0007669"/>
    <property type="project" value="UniProtKB-ARBA"/>
</dbReference>
<dbReference type="PRINTS" id="PR00219">
    <property type="entry name" value="SYNAPTOBREVN"/>
</dbReference>
<dbReference type="PANTHER" id="PTHR21136">
    <property type="entry name" value="SNARE PROTEINS"/>
    <property type="match status" value="1"/>
</dbReference>
<evidence type="ECO:0000256" key="1">
    <source>
        <dbReference type="ARBA" id="ARBA00005536"/>
    </source>
</evidence>
<comment type="subcellular location">
    <subcellularLocation>
        <location evidence="9">Endomembrane system</location>
        <topology evidence="9">Single-pass type IV membrane protein</topology>
    </subcellularLocation>
</comment>
<evidence type="ECO:0000256" key="10">
    <source>
        <dbReference type="PROSITE-ProRule" id="PRU00290"/>
    </source>
</evidence>
<keyword evidence="7 11" id="KW-0472">Membrane</keyword>
<evidence type="ECO:0000256" key="11">
    <source>
        <dbReference type="SAM" id="Phobius"/>
    </source>
</evidence>
<evidence type="ECO:0000259" key="13">
    <source>
        <dbReference type="PROSITE" id="PS50892"/>
    </source>
</evidence>
<dbReference type="GO" id="GO:0016192">
    <property type="term" value="P:vesicle-mediated transport"/>
    <property type="evidence" value="ECO:0007669"/>
    <property type="project" value="InterPro"/>
</dbReference>
<name>A0A5N6RCW2_9ROSI</name>
<dbReference type="InterPro" id="IPR011012">
    <property type="entry name" value="Longin-like_dom_sf"/>
</dbReference>